<evidence type="ECO:0000313" key="1">
    <source>
        <dbReference type="EMBL" id="MDO6348830.1"/>
    </source>
</evidence>
<gene>
    <name evidence="1" type="ORF">Q4441_09695</name>
</gene>
<evidence type="ECO:0000313" key="2">
    <source>
        <dbReference type="Proteomes" id="UP001170022"/>
    </source>
</evidence>
<dbReference type="RefSeq" id="WP_001088062.1">
    <property type="nucleotide sequence ID" value="NZ_CP185266.1"/>
</dbReference>
<accession>A0AAW7W9P1</accession>
<dbReference type="AlphaFoldDB" id="A0AAW7W9P1"/>
<dbReference type="Proteomes" id="UP001170022">
    <property type="component" value="Unassembled WGS sequence"/>
</dbReference>
<evidence type="ECO:0008006" key="3">
    <source>
        <dbReference type="Google" id="ProtNLM"/>
    </source>
</evidence>
<dbReference type="EMBL" id="JAUONQ010000014">
    <property type="protein sequence ID" value="MDO6348830.1"/>
    <property type="molecule type" value="Genomic_DNA"/>
</dbReference>
<comment type="caution">
    <text evidence="1">The sequence shown here is derived from an EMBL/GenBank/DDBJ whole genome shotgun (WGS) entry which is preliminary data.</text>
</comment>
<proteinExistence type="predicted"/>
<sequence length="566" mass="66533">MNSQIIELDKDTLKYMLDASGGFDENNEIFKFLLTIFASSVSENTQNELPNLFSKFKRPSLQTKANQIIGQNLDELHFLELDIPKTFTLSNSGIKQLINCVRKEIMMKIRNSLSLYDRSYMIIQMSLLASVLSKITMYLNTDFIQEERDCIDFLIKQFNRINTYTFFDPRVFLGELKTCLELIVNELLTMELLEDSQFQKIPSINFQAMFDLFGLSFSIIQLDSYIDVLPFLKEQERDEIQFTRGEGIVFPSRIFEQFSKYISETRDEIVIIGDKKIDIIMRYLEKVKKVSPSILEKYLSVTDDERAFKLGNNYVSVAERDLLVNDLALNQRISVDTAKLIIENLTLNNQEFYRNKIESLVGEPNKRMFRSPLINFSNFDVVPVFSFLESAKYFPYRILRTDILYKKNGQEWTRLIKENFDERLLPKLKDIALKIDVNARTNYYLNQSKHKEIKNLIKSKKLMGEIDLFFVYNSTLYIYDLKNYGLARNMRQCKSIINTSIYKEFSKLRKLKTEIEAHKELFEAEFGRFIHIEIGIVTVNTTPYKYFKNGRVISMPELQINHKLLI</sequence>
<name>A0AAW7W9P1_STROR</name>
<protein>
    <recommendedName>
        <fullName evidence="3">NERD domain-containing protein</fullName>
    </recommendedName>
</protein>
<organism evidence="1 2">
    <name type="scientific">Streptococcus oralis</name>
    <dbReference type="NCBI Taxonomy" id="1303"/>
    <lineage>
        <taxon>Bacteria</taxon>
        <taxon>Bacillati</taxon>
        <taxon>Bacillota</taxon>
        <taxon>Bacilli</taxon>
        <taxon>Lactobacillales</taxon>
        <taxon>Streptococcaceae</taxon>
        <taxon>Streptococcus</taxon>
    </lineage>
</organism>
<reference evidence="1" key="1">
    <citation type="submission" date="2023-07" db="EMBL/GenBank/DDBJ databases">
        <title>Whole Genome Sequencing of Colonoscopy isolates.</title>
        <authorList>
            <person name="Surve S.V."/>
            <person name="Valls R.A."/>
            <person name="Barrak K.E."/>
            <person name="Gardner T.B."/>
            <person name="O'Toole G.A."/>
        </authorList>
    </citation>
    <scope>NUCLEOTIDE SEQUENCE</scope>
    <source>
        <strain evidence="1">GP0012</strain>
    </source>
</reference>